<sequence>MCGQRPEATYETELEPIAEPAPFQGHGCARHPRRVDGLGPVRCYRPAIRSVSVMPGPWPSRMNHSVPKA</sequence>
<reference evidence="1 2" key="1">
    <citation type="submission" date="2016-10" db="EMBL/GenBank/DDBJ databases">
        <authorList>
            <person name="de Groot N.N."/>
        </authorList>
    </citation>
    <scope>NUCLEOTIDE SEQUENCE [LARGE SCALE GENOMIC DNA]</scope>
    <source>
        <strain evidence="1 2">DSM 44149</strain>
    </source>
</reference>
<dbReference type="AlphaFoldDB" id="A0A1G9UUQ8"/>
<gene>
    <name evidence="1" type="ORF">SAMN04489726_2641</name>
</gene>
<evidence type="ECO:0000313" key="2">
    <source>
        <dbReference type="Proteomes" id="UP000183376"/>
    </source>
</evidence>
<dbReference type="Proteomes" id="UP000183376">
    <property type="component" value="Chromosome I"/>
</dbReference>
<accession>A0A1G9UUQ8</accession>
<dbReference type="EMBL" id="LT629701">
    <property type="protein sequence ID" value="SDM63684.1"/>
    <property type="molecule type" value="Genomic_DNA"/>
</dbReference>
<name>A0A1G9UUQ8_ALLAB</name>
<proteinExistence type="predicted"/>
<protein>
    <submittedName>
        <fullName evidence="1">Uncharacterized protein</fullName>
    </submittedName>
</protein>
<keyword evidence="2" id="KW-1185">Reference proteome</keyword>
<evidence type="ECO:0000313" key="1">
    <source>
        <dbReference type="EMBL" id="SDM63684.1"/>
    </source>
</evidence>
<organism evidence="1 2">
    <name type="scientific">Allokutzneria albata</name>
    <name type="common">Kibdelosporangium albatum</name>
    <dbReference type="NCBI Taxonomy" id="211114"/>
    <lineage>
        <taxon>Bacteria</taxon>
        <taxon>Bacillati</taxon>
        <taxon>Actinomycetota</taxon>
        <taxon>Actinomycetes</taxon>
        <taxon>Pseudonocardiales</taxon>
        <taxon>Pseudonocardiaceae</taxon>
        <taxon>Allokutzneria</taxon>
    </lineage>
</organism>